<dbReference type="RefSeq" id="WP_167227534.1">
    <property type="nucleotide sequence ID" value="NZ_VUYU01000014.1"/>
</dbReference>
<evidence type="ECO:0000313" key="1">
    <source>
        <dbReference type="EMBL" id="NHZ35906.1"/>
    </source>
</evidence>
<protein>
    <submittedName>
        <fullName evidence="1">Uncharacterized protein</fullName>
    </submittedName>
</protein>
<reference evidence="1 2" key="1">
    <citation type="submission" date="2019-09" db="EMBL/GenBank/DDBJ databases">
        <title>Taxonomy of Antarctic Massilia spp.: description of Massilia rubra sp. nov., Massilia aquatica sp. nov., Massilia mucilaginosa sp. nov., Massilia frigida sp. nov. isolated from streams, lakes and regoliths.</title>
        <authorList>
            <person name="Holochova P."/>
            <person name="Sedlacek I."/>
            <person name="Kralova S."/>
            <person name="Maslanova I."/>
            <person name="Busse H.-J."/>
            <person name="Stankova E."/>
            <person name="Vrbovska V."/>
            <person name="Kovarovic V."/>
            <person name="Bartak M."/>
            <person name="Svec P."/>
            <person name="Pantucek R."/>
        </authorList>
    </citation>
    <scope>NUCLEOTIDE SEQUENCE [LARGE SCALE GENOMIC DNA]</scope>
    <source>
        <strain evidence="1 2">CCM 8692</strain>
    </source>
</reference>
<name>A0ABX0LM20_9BURK</name>
<keyword evidence="2" id="KW-1185">Reference proteome</keyword>
<accession>A0ABX0LM20</accession>
<sequence>MVISSTAKKIILLVLWIVLLIGIFKVLGAILSPFNGDKFDPTIWKAPMTDYDLSNCMRGGMADDIVNKVIRVGMQRERVLELLGKAPDGHDNKDQYPLGYCSGIGADVDYLVLYYDAAGKLIEIDIHQY</sequence>
<evidence type="ECO:0000313" key="2">
    <source>
        <dbReference type="Proteomes" id="UP000785613"/>
    </source>
</evidence>
<organism evidence="1 2">
    <name type="scientific">Massilia rubra</name>
    <dbReference type="NCBI Taxonomy" id="2607910"/>
    <lineage>
        <taxon>Bacteria</taxon>
        <taxon>Pseudomonadati</taxon>
        <taxon>Pseudomonadota</taxon>
        <taxon>Betaproteobacteria</taxon>
        <taxon>Burkholderiales</taxon>
        <taxon>Oxalobacteraceae</taxon>
        <taxon>Telluria group</taxon>
        <taxon>Massilia</taxon>
    </lineage>
</organism>
<comment type="caution">
    <text evidence="1">The sequence shown here is derived from an EMBL/GenBank/DDBJ whole genome shotgun (WGS) entry which is preliminary data.</text>
</comment>
<gene>
    <name evidence="1" type="ORF">F0185_20275</name>
</gene>
<proteinExistence type="predicted"/>
<dbReference type="EMBL" id="VUYU01000014">
    <property type="protein sequence ID" value="NHZ35906.1"/>
    <property type="molecule type" value="Genomic_DNA"/>
</dbReference>
<dbReference type="Proteomes" id="UP000785613">
    <property type="component" value="Unassembled WGS sequence"/>
</dbReference>